<keyword evidence="2 6" id="KW-0812">Transmembrane</keyword>
<feature type="region of interest" description="Disordered" evidence="5">
    <location>
        <begin position="476"/>
        <end position="596"/>
    </location>
</feature>
<feature type="domain" description="Integral membrane bound transporter" evidence="9">
    <location>
        <begin position="881"/>
        <end position="1016"/>
    </location>
</feature>
<feature type="transmembrane region" description="Helical" evidence="6">
    <location>
        <begin position="162"/>
        <end position="185"/>
    </location>
</feature>
<keyword evidence="3 6" id="KW-1133">Transmembrane helix</keyword>
<protein>
    <submittedName>
        <fullName evidence="10">BQ2448_4385 protein</fullName>
    </submittedName>
</protein>
<keyword evidence="11" id="KW-1185">Reference proteome</keyword>
<evidence type="ECO:0000256" key="1">
    <source>
        <dbReference type="ARBA" id="ARBA00004141"/>
    </source>
</evidence>
<name>A0A238FNR5_9BASI</name>
<feature type="compositionally biased region" description="Pro residues" evidence="5">
    <location>
        <begin position="481"/>
        <end position="490"/>
    </location>
</feature>
<feature type="compositionally biased region" description="Basic and acidic residues" evidence="5">
    <location>
        <begin position="1302"/>
        <end position="1313"/>
    </location>
</feature>
<evidence type="ECO:0000313" key="11">
    <source>
        <dbReference type="Proteomes" id="UP000198372"/>
    </source>
</evidence>
<evidence type="ECO:0000256" key="2">
    <source>
        <dbReference type="ARBA" id="ARBA00022692"/>
    </source>
</evidence>
<dbReference type="PANTHER" id="PTHR37994:SF1">
    <property type="entry name" value="ER TRANSPORTER 6TM N-TERMINAL DOMAIN-CONTAINING PROTEIN"/>
    <property type="match status" value="1"/>
</dbReference>
<dbReference type="InterPro" id="IPR018820">
    <property type="entry name" value="BRE4-related_DUF2421"/>
</dbReference>
<feature type="transmembrane region" description="Helical" evidence="6">
    <location>
        <begin position="257"/>
        <end position="279"/>
    </location>
</feature>
<feature type="compositionally biased region" description="Low complexity" evidence="5">
    <location>
        <begin position="92"/>
        <end position="102"/>
    </location>
</feature>
<dbReference type="InterPro" id="IPR049453">
    <property type="entry name" value="Memb_transporter_dom"/>
</dbReference>
<evidence type="ECO:0000313" key="10">
    <source>
        <dbReference type="EMBL" id="SCV72848.1"/>
    </source>
</evidence>
<feature type="domain" description="DUF2421" evidence="7">
    <location>
        <begin position="1020"/>
        <end position="1234"/>
    </location>
</feature>
<dbReference type="Pfam" id="PF10334">
    <property type="entry name" value="BRE4"/>
    <property type="match status" value="1"/>
</dbReference>
<evidence type="ECO:0000256" key="3">
    <source>
        <dbReference type="ARBA" id="ARBA00022989"/>
    </source>
</evidence>
<feature type="transmembrane region" description="Helical" evidence="6">
    <location>
        <begin position="1032"/>
        <end position="1052"/>
    </location>
</feature>
<reference evidence="11" key="1">
    <citation type="submission" date="2016-09" db="EMBL/GenBank/DDBJ databases">
        <authorList>
            <person name="Jeantristanb JTB J.-T."/>
            <person name="Ricardo R."/>
        </authorList>
    </citation>
    <scope>NUCLEOTIDE SEQUENCE [LARGE SCALE GENOMIC DNA]</scope>
</reference>
<organism evidence="10 11">
    <name type="scientific">Microbotryum intermedium</name>
    <dbReference type="NCBI Taxonomy" id="269621"/>
    <lineage>
        <taxon>Eukaryota</taxon>
        <taxon>Fungi</taxon>
        <taxon>Dikarya</taxon>
        <taxon>Basidiomycota</taxon>
        <taxon>Pucciniomycotina</taxon>
        <taxon>Microbotryomycetes</taxon>
        <taxon>Microbotryales</taxon>
        <taxon>Microbotryaceae</taxon>
        <taxon>Microbotryum</taxon>
    </lineage>
</organism>
<feature type="transmembrane region" description="Helical" evidence="6">
    <location>
        <begin position="999"/>
        <end position="1020"/>
    </location>
</feature>
<feature type="transmembrane region" description="Helical" evidence="6">
    <location>
        <begin position="291"/>
        <end position="314"/>
    </location>
</feature>
<proteinExistence type="predicted"/>
<dbReference type="OrthoDB" id="2274698at2759"/>
<dbReference type="InterPro" id="IPR018823">
    <property type="entry name" value="ArAE_2_N"/>
</dbReference>
<dbReference type="Proteomes" id="UP000198372">
    <property type="component" value="Unassembled WGS sequence"/>
</dbReference>
<feature type="domain" description="Putative ER transporter 6TM N-terminal" evidence="8">
    <location>
        <begin position="128"/>
        <end position="455"/>
    </location>
</feature>
<sequence>MRSGGHARFNLGEDDDHHGGSESGHPPPSTTAGMTAPQIVVESVGDDGALPDASADRANAATTSEETSASIAHDNQNDLGNKEEYPPAQSEADAGAGAGADAATKHDKKIQHTFFKFVQEAVDPYIGWAKPKMNWKSWRPVLRASIASWAGLTLMLASRSQVMLGQASFLVLIVSVISPAAYPIATMLELTFSQFVIVSTSWAYSAFGLYIAHIARRKYRYSQAQFEVLVGEEFAAQGVAGYNISNRVLLDIFHGRYLEPTSSAVCGIFLGVGVGYLLWLRQHLGPGPALFGIIFAIILMIISFTIAVLFPYYYAPVGLVFFLPFTCQQTIQLATSFLILPETLGHQFADRLVTTLTPLQGVIKAQKDMLGTDPRSLDWLKFKTIKSGVQGAMGALALLGASEANLTREVSYGRVSGKDLMKLLKGVRILVARSNLLSLAAGFISFYEIVEKHLHRELSQSKGGAIADELVIHLGHSRPATPSPSQPASPKPGEVQEQDGHYEIGTSADPHQLSSALTKATNESRPPRASAHRSYSHQGFTTSSRNSSSASLGDLHEGLVDNHQGYSRPSSSKQRSKSRTRLHTQHHKNKSSASLLHDILHPNVEVPRPVGMFESQRYMDLEDYLHNPRDEEHLREIMELLAVASVDLLDALKDLVSVLIETIHAFKMSSNIVWRLLKDLGMRKGDQKTQQQLTEQLGECIERVEKAHNLYRDVRRLDVIRPFARLFDPISHLGPDGTISDDTFRAPSHRGLFWALSYQFSLISWGEALLDLSKECHTIGKKRQTVRLWTPEWAKFHFATSHPEATFEEESPDSVELINRSVFRAPRDPDHTPPRTALQLLGVKFNLFLHFFVRKDFLFAVKLAIVIGLCAMPAFFRTSCYFFYRERGIWPLVMIALTSTLYIGDTTFGFVVRIVGTIAGAIFGLLLWSIAAQTGPGNPFAAGAVMAVAMPLIFFFRLYYTPVPTAIIPTVTTMLVFGYSWQDSHHPAGSSVGSGWPVAWRRMVCVALGVVIAFLVAFIPPKVTQKKAIRKTYANVINSMGGVFCQIVSFAACKEDGSSARPTIILKNLAALRTKVSKTTASKMMVRFEWSWAGQWPEQLYSSLQSLQMEMLDSFGQLLSVFASLNKKWTQAMLHRSQLSNPQFLGDMLTTFQLISSALRDGTQLPMIYNPLLERFLKSPEAQLAHRQYGFDIALNEEDEIEGIPSHVTLETICSIEYLRFSCGISQVYAIVNVSPRSVCVKCGVWSVDRVTRLKPDHLSCYHIPQRLDRLMFITKALVGEHYLMYGLDSLNYKPRHHEGDEDERRWLRDSDHQGTTPSGRSSYEAGEMV</sequence>
<feature type="transmembrane region" description="Helical" evidence="6">
    <location>
        <begin position="191"/>
        <end position="212"/>
    </location>
</feature>
<comment type="subcellular location">
    <subcellularLocation>
        <location evidence="1">Membrane</location>
        <topology evidence="1">Multi-pass membrane protein</topology>
    </subcellularLocation>
</comment>
<evidence type="ECO:0000259" key="9">
    <source>
        <dbReference type="Pfam" id="PF13515"/>
    </source>
</evidence>
<dbReference type="STRING" id="269621.A0A238FNR5"/>
<feature type="transmembrane region" description="Helical" evidence="6">
    <location>
        <begin position="940"/>
        <end position="960"/>
    </location>
</feature>
<evidence type="ECO:0000259" key="7">
    <source>
        <dbReference type="Pfam" id="PF10334"/>
    </source>
</evidence>
<feature type="transmembrane region" description="Helical" evidence="6">
    <location>
        <begin position="910"/>
        <end position="928"/>
    </location>
</feature>
<dbReference type="Pfam" id="PF10337">
    <property type="entry name" value="ArAE_2_N"/>
    <property type="match status" value="2"/>
</dbReference>
<dbReference type="GO" id="GO:0016020">
    <property type="term" value="C:membrane"/>
    <property type="evidence" value="ECO:0007669"/>
    <property type="project" value="UniProtKB-SubCell"/>
</dbReference>
<feature type="region of interest" description="Disordered" evidence="5">
    <location>
        <begin position="1302"/>
        <end position="1330"/>
    </location>
</feature>
<feature type="compositionally biased region" description="Basic residues" evidence="5">
    <location>
        <begin position="574"/>
        <end position="590"/>
    </location>
</feature>
<evidence type="ECO:0000256" key="6">
    <source>
        <dbReference type="SAM" id="Phobius"/>
    </source>
</evidence>
<feature type="region of interest" description="Disordered" evidence="5">
    <location>
        <begin position="1"/>
        <end position="103"/>
    </location>
</feature>
<gene>
    <name evidence="10" type="ORF">BQ2448_4385</name>
</gene>
<feature type="compositionally biased region" description="Polar residues" evidence="5">
    <location>
        <begin position="512"/>
        <end position="524"/>
    </location>
</feature>
<dbReference type="Pfam" id="PF13515">
    <property type="entry name" value="FUSC_2"/>
    <property type="match status" value="1"/>
</dbReference>
<dbReference type="EMBL" id="FMSP01000009">
    <property type="protein sequence ID" value="SCV72848.1"/>
    <property type="molecule type" value="Genomic_DNA"/>
</dbReference>
<feature type="transmembrane region" description="Helical" evidence="6">
    <location>
        <begin position="857"/>
        <end position="876"/>
    </location>
</feature>
<accession>A0A238FNR5</accession>
<feature type="transmembrane region" description="Helical" evidence="6">
    <location>
        <begin position="888"/>
        <end position="904"/>
    </location>
</feature>
<feature type="domain" description="Putative ER transporter 6TM N-terminal" evidence="8">
    <location>
        <begin position="575"/>
        <end position="719"/>
    </location>
</feature>
<feature type="compositionally biased region" description="Low complexity" evidence="5">
    <location>
        <begin position="60"/>
        <end position="70"/>
    </location>
</feature>
<dbReference type="PANTHER" id="PTHR37994">
    <property type="entry name" value="ARAE_2_N DOMAIN-CONTAINING PROTEIN-RELATED"/>
    <property type="match status" value="1"/>
</dbReference>
<evidence type="ECO:0000256" key="4">
    <source>
        <dbReference type="ARBA" id="ARBA00023136"/>
    </source>
</evidence>
<keyword evidence="4 6" id="KW-0472">Membrane</keyword>
<evidence type="ECO:0000259" key="8">
    <source>
        <dbReference type="Pfam" id="PF10337"/>
    </source>
</evidence>
<evidence type="ECO:0000256" key="5">
    <source>
        <dbReference type="SAM" id="MobiDB-lite"/>
    </source>
</evidence>